<comment type="caution">
    <text evidence="1">The sequence shown here is derived from an EMBL/GenBank/DDBJ whole genome shotgun (WGS) entry which is preliminary data.</text>
</comment>
<evidence type="ECO:0000313" key="1">
    <source>
        <dbReference type="EMBL" id="OGM15277.1"/>
    </source>
</evidence>
<dbReference type="EMBL" id="MGFX01000006">
    <property type="protein sequence ID" value="OGM15277.1"/>
    <property type="molecule type" value="Genomic_DNA"/>
</dbReference>
<evidence type="ECO:0000313" key="2">
    <source>
        <dbReference type="Proteomes" id="UP000177382"/>
    </source>
</evidence>
<sequence length="110" mass="12537">MTEQHKQIELHWLETLYGISPDSLPLEARDLAKKLGPDGVNELVEQYRGTQFYRGIRAGREELSNKLEQMHRLAFEGGGRWAPGEPSYGDSPLTWINQEVAELLEKGQTE</sequence>
<organism evidence="1 2">
    <name type="scientific">Candidatus Woesebacteria bacterium RBG_16_42_24</name>
    <dbReference type="NCBI Taxonomy" id="1802485"/>
    <lineage>
        <taxon>Bacteria</taxon>
        <taxon>Candidatus Woeseibacteriota</taxon>
    </lineage>
</organism>
<name>A0A1F7XJS9_9BACT</name>
<accession>A0A1F7XJS9</accession>
<reference evidence="1 2" key="1">
    <citation type="journal article" date="2016" name="Nat. Commun.">
        <title>Thousands of microbial genomes shed light on interconnected biogeochemical processes in an aquifer system.</title>
        <authorList>
            <person name="Anantharaman K."/>
            <person name="Brown C.T."/>
            <person name="Hug L.A."/>
            <person name="Sharon I."/>
            <person name="Castelle C.J."/>
            <person name="Probst A.J."/>
            <person name="Thomas B.C."/>
            <person name="Singh A."/>
            <person name="Wilkins M.J."/>
            <person name="Karaoz U."/>
            <person name="Brodie E.L."/>
            <person name="Williams K.H."/>
            <person name="Hubbard S.S."/>
            <person name="Banfield J.F."/>
        </authorList>
    </citation>
    <scope>NUCLEOTIDE SEQUENCE [LARGE SCALE GENOMIC DNA]</scope>
</reference>
<gene>
    <name evidence="1" type="ORF">A2V97_01430</name>
</gene>
<proteinExistence type="predicted"/>
<dbReference type="AlphaFoldDB" id="A0A1F7XJS9"/>
<dbReference type="Proteomes" id="UP000177382">
    <property type="component" value="Unassembled WGS sequence"/>
</dbReference>
<protein>
    <submittedName>
        <fullName evidence="1">Uncharacterized protein</fullName>
    </submittedName>
</protein>